<dbReference type="GO" id="GO:0005634">
    <property type="term" value="C:nucleus"/>
    <property type="evidence" value="ECO:0000318"/>
    <property type="project" value="GO_Central"/>
</dbReference>
<dbReference type="EMBL" id="DS113712">
    <property type="protein sequence ID" value="EAX97515.1"/>
    <property type="molecule type" value="Genomic_DNA"/>
</dbReference>
<gene>
    <name evidence="3" type="ORF">TVAG_429510</name>
</gene>
<reference evidence="3" key="1">
    <citation type="submission" date="2006-10" db="EMBL/GenBank/DDBJ databases">
        <authorList>
            <person name="Amadeo P."/>
            <person name="Zhao Q."/>
            <person name="Wortman J."/>
            <person name="Fraser-Liggett C."/>
            <person name="Carlton J."/>
        </authorList>
    </citation>
    <scope>NUCLEOTIDE SEQUENCE</scope>
    <source>
        <strain evidence="3">G3</strain>
    </source>
</reference>
<dbReference type="VEuPathDB" id="TrichDB:TVAG_429510"/>
<evidence type="ECO:0000259" key="1">
    <source>
        <dbReference type="PROSITE" id="PS50090"/>
    </source>
</evidence>
<dbReference type="InterPro" id="IPR009057">
    <property type="entry name" value="Homeodomain-like_sf"/>
</dbReference>
<dbReference type="RefSeq" id="XP_001310445.1">
    <property type="nucleotide sequence ID" value="XM_001310444.1"/>
</dbReference>
<keyword evidence="4" id="KW-1185">Reference proteome</keyword>
<dbReference type="SMR" id="A2FC58"/>
<protein>
    <submittedName>
        <fullName evidence="3">Myb-like DNA-binding domain containing protein</fullName>
    </submittedName>
</protein>
<dbReference type="Pfam" id="PF13921">
    <property type="entry name" value="Myb_DNA-bind_6"/>
    <property type="match status" value="1"/>
</dbReference>
<dbReference type="SUPFAM" id="SSF46689">
    <property type="entry name" value="Homeodomain-like"/>
    <property type="match status" value="1"/>
</dbReference>
<dbReference type="GO" id="GO:0000978">
    <property type="term" value="F:RNA polymerase II cis-regulatory region sequence-specific DNA binding"/>
    <property type="evidence" value="ECO:0000318"/>
    <property type="project" value="GO_Central"/>
</dbReference>
<dbReference type="InParanoid" id="A2FC58"/>
<feature type="domain" description="Myb-like" evidence="1">
    <location>
        <begin position="21"/>
        <end position="76"/>
    </location>
</feature>
<dbReference type="PANTHER" id="PTHR45614">
    <property type="entry name" value="MYB PROTEIN-RELATED"/>
    <property type="match status" value="1"/>
</dbReference>
<dbReference type="AlphaFoldDB" id="A2FC58"/>
<dbReference type="VEuPathDB" id="TrichDB:TVAGG3_0646440"/>
<dbReference type="CDD" id="cd00167">
    <property type="entry name" value="SANT"/>
    <property type="match status" value="1"/>
</dbReference>
<dbReference type="InterPro" id="IPR050560">
    <property type="entry name" value="MYB_TF"/>
</dbReference>
<dbReference type="PANTHER" id="PTHR45614:SF253">
    <property type="entry name" value="CHROMOSOME UNDETERMINED SCAFFOLD_38, WHOLE GENOME SHOTGUN SEQUENCE"/>
    <property type="match status" value="1"/>
</dbReference>
<dbReference type="PROSITE" id="PS50090">
    <property type="entry name" value="MYB_LIKE"/>
    <property type="match status" value="1"/>
</dbReference>
<dbReference type="KEGG" id="tva:4755292"/>
<name>A2FC58_TRIV3</name>
<proteinExistence type="predicted"/>
<dbReference type="GO" id="GO:0006355">
    <property type="term" value="P:regulation of DNA-templated transcription"/>
    <property type="evidence" value="ECO:0000318"/>
    <property type="project" value="GO_Central"/>
</dbReference>
<dbReference type="GO" id="GO:0000981">
    <property type="term" value="F:DNA-binding transcription factor activity, RNA polymerase II-specific"/>
    <property type="evidence" value="ECO:0000318"/>
    <property type="project" value="GO_Central"/>
</dbReference>
<accession>A2FC58</accession>
<keyword evidence="3" id="KW-0238">DNA-binding</keyword>
<evidence type="ECO:0000313" key="4">
    <source>
        <dbReference type="Proteomes" id="UP000001542"/>
    </source>
</evidence>
<organism evidence="3 4">
    <name type="scientific">Trichomonas vaginalis (strain ATCC PRA-98 / G3)</name>
    <dbReference type="NCBI Taxonomy" id="412133"/>
    <lineage>
        <taxon>Eukaryota</taxon>
        <taxon>Metamonada</taxon>
        <taxon>Parabasalia</taxon>
        <taxon>Trichomonadida</taxon>
        <taxon>Trichomonadidae</taxon>
        <taxon>Trichomonas</taxon>
    </lineage>
</organism>
<dbReference type="Gene3D" id="1.10.10.60">
    <property type="entry name" value="Homeodomain-like"/>
    <property type="match status" value="2"/>
</dbReference>
<evidence type="ECO:0000259" key="2">
    <source>
        <dbReference type="PROSITE" id="PS51294"/>
    </source>
</evidence>
<feature type="domain" description="HTH myb-type" evidence="2">
    <location>
        <begin position="21"/>
        <end position="80"/>
    </location>
</feature>
<reference evidence="3" key="2">
    <citation type="journal article" date="2007" name="Science">
        <title>Draft genome sequence of the sexually transmitted pathogen Trichomonas vaginalis.</title>
        <authorList>
            <person name="Carlton J.M."/>
            <person name="Hirt R.P."/>
            <person name="Silva J.C."/>
            <person name="Delcher A.L."/>
            <person name="Schatz M."/>
            <person name="Zhao Q."/>
            <person name="Wortman J.R."/>
            <person name="Bidwell S.L."/>
            <person name="Alsmark U.C.M."/>
            <person name="Besteiro S."/>
            <person name="Sicheritz-Ponten T."/>
            <person name="Noel C.J."/>
            <person name="Dacks J.B."/>
            <person name="Foster P.G."/>
            <person name="Simillion C."/>
            <person name="Van de Peer Y."/>
            <person name="Miranda-Saavedra D."/>
            <person name="Barton G.J."/>
            <person name="Westrop G.D."/>
            <person name="Mueller S."/>
            <person name="Dessi D."/>
            <person name="Fiori P.L."/>
            <person name="Ren Q."/>
            <person name="Paulsen I."/>
            <person name="Zhang H."/>
            <person name="Bastida-Corcuera F.D."/>
            <person name="Simoes-Barbosa A."/>
            <person name="Brown M.T."/>
            <person name="Hayes R.D."/>
            <person name="Mukherjee M."/>
            <person name="Okumura C.Y."/>
            <person name="Schneider R."/>
            <person name="Smith A.J."/>
            <person name="Vanacova S."/>
            <person name="Villalvazo M."/>
            <person name="Haas B.J."/>
            <person name="Pertea M."/>
            <person name="Feldblyum T.V."/>
            <person name="Utterback T.R."/>
            <person name="Shu C.L."/>
            <person name="Osoegawa K."/>
            <person name="de Jong P.J."/>
            <person name="Hrdy I."/>
            <person name="Horvathova L."/>
            <person name="Zubacova Z."/>
            <person name="Dolezal P."/>
            <person name="Malik S.B."/>
            <person name="Logsdon J.M. Jr."/>
            <person name="Henze K."/>
            <person name="Gupta A."/>
            <person name="Wang C.C."/>
            <person name="Dunne R.L."/>
            <person name="Upcroft J.A."/>
            <person name="Upcroft P."/>
            <person name="White O."/>
            <person name="Salzberg S.L."/>
            <person name="Tang P."/>
            <person name="Chiu C.-H."/>
            <person name="Lee Y.-S."/>
            <person name="Embley T.M."/>
            <person name="Coombs G.H."/>
            <person name="Mottram J.C."/>
            <person name="Tachezy J."/>
            <person name="Fraser-Liggett C.M."/>
            <person name="Johnson P.J."/>
        </authorList>
    </citation>
    <scope>NUCLEOTIDE SEQUENCE [LARGE SCALE GENOMIC DNA]</scope>
    <source>
        <strain evidence="3">G3</strain>
    </source>
</reference>
<dbReference type="InterPro" id="IPR017930">
    <property type="entry name" value="Myb_dom"/>
</dbReference>
<evidence type="ECO:0000313" key="3">
    <source>
        <dbReference type="EMBL" id="EAX97515.1"/>
    </source>
</evidence>
<dbReference type="OrthoDB" id="2143914at2759"/>
<sequence>MSLSSGSQKLRFNLLMNQAQQNHLIRNKFTKDEDEKLKSIMRDFMEHKRKIDWDAISKLMKTKKPRQCKDRWFYYLDDHIDHTPFTPWENYILLWSINNIGKKWTQISTLFPRRTDVIIKLQYRKLLRRNATLQNVMEVSTSTKLNRCDHNLSSDSTGGEEDPHTGGIMDLFDKEVDHLSQELFESQEIKF</sequence>
<dbReference type="InterPro" id="IPR001005">
    <property type="entry name" value="SANT/Myb"/>
</dbReference>
<dbReference type="STRING" id="5722.A2FC58"/>
<dbReference type="eggNOG" id="KOG0048">
    <property type="taxonomic scope" value="Eukaryota"/>
</dbReference>
<dbReference type="PROSITE" id="PS51294">
    <property type="entry name" value="HTH_MYB"/>
    <property type="match status" value="1"/>
</dbReference>
<dbReference type="SMART" id="SM00717">
    <property type="entry name" value="SANT"/>
    <property type="match status" value="2"/>
</dbReference>
<dbReference type="Proteomes" id="UP000001542">
    <property type="component" value="Unassembled WGS sequence"/>
</dbReference>